<evidence type="ECO:0008006" key="3">
    <source>
        <dbReference type="Google" id="ProtNLM"/>
    </source>
</evidence>
<organism evidence="1 2">
    <name type="scientific">Agathobacter rectalis</name>
    <dbReference type="NCBI Taxonomy" id="39491"/>
    <lineage>
        <taxon>Bacteria</taxon>
        <taxon>Bacillati</taxon>
        <taxon>Bacillota</taxon>
        <taxon>Clostridia</taxon>
        <taxon>Lachnospirales</taxon>
        <taxon>Lachnospiraceae</taxon>
        <taxon>Agathobacter</taxon>
    </lineage>
</organism>
<proteinExistence type="predicted"/>
<reference evidence="1 2" key="1">
    <citation type="submission" date="2015-09" db="EMBL/GenBank/DDBJ databases">
        <authorList>
            <consortium name="Pathogen Informatics"/>
        </authorList>
    </citation>
    <scope>NUCLEOTIDE SEQUENCE [LARGE SCALE GENOMIC DNA]</scope>
    <source>
        <strain evidence="1 2">2789STDY5608860</strain>
    </source>
</reference>
<gene>
    <name evidence="1" type="ORF">ERS852417_00841</name>
</gene>
<dbReference type="Proteomes" id="UP000095384">
    <property type="component" value="Unassembled WGS sequence"/>
</dbReference>
<evidence type="ECO:0000313" key="1">
    <source>
        <dbReference type="EMBL" id="CUN71075.1"/>
    </source>
</evidence>
<dbReference type="RefSeq" id="WP_306754027.1">
    <property type="nucleotide sequence ID" value="NZ_CYYW01000004.1"/>
</dbReference>
<name>A0A173Z7A3_9FIRM</name>
<protein>
    <recommendedName>
        <fullName evidence="3">HNH endonuclease</fullName>
    </recommendedName>
</protein>
<accession>A0A173Z7A3</accession>
<sequence>MSGMIKTYTELIRLSTFQERFEYLKLDGSVGIETFGFDRYLNQVFYNSKEWKRLRNEIIVRDRGCDLACDGYEIQGNIIIHHMNPITPEDIINRNDDILNPEYLISTVLNTHNAIHYGDSSLLPHAPVERRKNDMCPWRH</sequence>
<dbReference type="EMBL" id="CYYW01000004">
    <property type="protein sequence ID" value="CUN71075.1"/>
    <property type="molecule type" value="Genomic_DNA"/>
</dbReference>
<evidence type="ECO:0000313" key="2">
    <source>
        <dbReference type="Proteomes" id="UP000095384"/>
    </source>
</evidence>
<dbReference type="AlphaFoldDB" id="A0A173Z7A3"/>